<reference evidence="3" key="1">
    <citation type="journal article" date="2019" name="Nat. Commun.">
        <title>The genome of broomcorn millet.</title>
        <authorList>
            <person name="Zou C."/>
            <person name="Miki D."/>
            <person name="Li D."/>
            <person name="Tang Q."/>
            <person name="Xiao L."/>
            <person name="Rajput S."/>
            <person name="Deng P."/>
            <person name="Jia W."/>
            <person name="Huang R."/>
            <person name="Zhang M."/>
            <person name="Sun Y."/>
            <person name="Hu J."/>
            <person name="Fu X."/>
            <person name="Schnable P.S."/>
            <person name="Li F."/>
            <person name="Zhang H."/>
            <person name="Feng B."/>
            <person name="Zhu X."/>
            <person name="Liu R."/>
            <person name="Schnable J.C."/>
            <person name="Zhu J.-K."/>
            <person name="Zhang H."/>
        </authorList>
    </citation>
    <scope>NUCLEOTIDE SEQUENCE [LARGE SCALE GENOMIC DNA]</scope>
</reference>
<dbReference type="EMBL" id="PQIB02000014">
    <property type="protein sequence ID" value="RLM69396.1"/>
    <property type="molecule type" value="Genomic_DNA"/>
</dbReference>
<dbReference type="OrthoDB" id="691222at2759"/>
<organism evidence="2 3">
    <name type="scientific">Panicum miliaceum</name>
    <name type="common">Proso millet</name>
    <name type="synonym">Broomcorn millet</name>
    <dbReference type="NCBI Taxonomy" id="4540"/>
    <lineage>
        <taxon>Eukaryota</taxon>
        <taxon>Viridiplantae</taxon>
        <taxon>Streptophyta</taxon>
        <taxon>Embryophyta</taxon>
        <taxon>Tracheophyta</taxon>
        <taxon>Spermatophyta</taxon>
        <taxon>Magnoliopsida</taxon>
        <taxon>Liliopsida</taxon>
        <taxon>Poales</taxon>
        <taxon>Poaceae</taxon>
        <taxon>PACMAD clade</taxon>
        <taxon>Panicoideae</taxon>
        <taxon>Panicodae</taxon>
        <taxon>Paniceae</taxon>
        <taxon>Panicinae</taxon>
        <taxon>Panicum</taxon>
        <taxon>Panicum sect. Panicum</taxon>
    </lineage>
</organism>
<evidence type="ECO:0000313" key="3">
    <source>
        <dbReference type="Proteomes" id="UP000275267"/>
    </source>
</evidence>
<dbReference type="AlphaFoldDB" id="A0A3L6Q2T6"/>
<feature type="region of interest" description="Disordered" evidence="1">
    <location>
        <begin position="1"/>
        <end position="21"/>
    </location>
</feature>
<sequence length="142" mass="15849">MEMEEEPPLQMTTRPSPTRPPAAWLILDRFIVHRSSHRRPDDAEDAEPSAASHDCIGRPIRAYLDVADPPAVSRLYLRWPPGTPSIRGMEPAAIAAHGDCILFTAYAPFMDPHCHHYTSTFVPVDYFVYSASSPPSLTRLPP</sequence>
<keyword evidence="3" id="KW-1185">Reference proteome</keyword>
<dbReference type="PANTHER" id="PTHR33074:SF79">
    <property type="entry name" value="EXPRESSED PROTEIN"/>
    <property type="match status" value="1"/>
</dbReference>
<name>A0A3L6Q2T6_PANMI</name>
<dbReference type="PANTHER" id="PTHR33074">
    <property type="entry name" value="EXPRESSED PROTEIN-RELATED"/>
    <property type="match status" value="1"/>
</dbReference>
<proteinExistence type="predicted"/>
<accession>A0A3L6Q2T6</accession>
<comment type="caution">
    <text evidence="2">The sequence shown here is derived from an EMBL/GenBank/DDBJ whole genome shotgun (WGS) entry which is preliminary data.</text>
</comment>
<dbReference type="Proteomes" id="UP000275267">
    <property type="component" value="Unassembled WGS sequence"/>
</dbReference>
<protein>
    <submittedName>
        <fullName evidence="2">Uncharacterized protein</fullName>
    </submittedName>
</protein>
<evidence type="ECO:0000256" key="1">
    <source>
        <dbReference type="SAM" id="MobiDB-lite"/>
    </source>
</evidence>
<evidence type="ECO:0000313" key="2">
    <source>
        <dbReference type="EMBL" id="RLM69396.1"/>
    </source>
</evidence>
<gene>
    <name evidence="2" type="ORF">C2845_PM17G15040</name>
</gene>